<protein>
    <submittedName>
        <fullName evidence="1">Uncharacterized protein</fullName>
    </submittedName>
</protein>
<accession>C7N1M1</accession>
<dbReference type="KEGG" id="shi:Shel_02450"/>
<keyword evidence="2" id="KW-1185">Reference proteome</keyword>
<organism evidence="1 2">
    <name type="scientific">Slackia heliotrinireducens (strain ATCC 29202 / DSM 20476 / NCTC 11029 / RHS 1)</name>
    <name type="common">Peptococcus heliotrinreducens</name>
    <dbReference type="NCBI Taxonomy" id="471855"/>
    <lineage>
        <taxon>Bacteria</taxon>
        <taxon>Bacillati</taxon>
        <taxon>Actinomycetota</taxon>
        <taxon>Coriobacteriia</taxon>
        <taxon>Eggerthellales</taxon>
        <taxon>Eggerthellaceae</taxon>
        <taxon>Slackia</taxon>
    </lineage>
</organism>
<evidence type="ECO:0000313" key="2">
    <source>
        <dbReference type="Proteomes" id="UP000002026"/>
    </source>
</evidence>
<proteinExistence type="predicted"/>
<dbReference type="AlphaFoldDB" id="C7N1M1"/>
<dbReference type="Proteomes" id="UP000002026">
    <property type="component" value="Chromosome"/>
</dbReference>
<gene>
    <name evidence="1" type="ordered locus">Shel_02450</name>
</gene>
<reference evidence="1 2" key="1">
    <citation type="journal article" date="2009" name="Stand. Genomic Sci.">
        <title>Complete genome sequence of Slackia heliotrinireducens type strain (RHS 1).</title>
        <authorList>
            <person name="Pukall R."/>
            <person name="Lapidus A."/>
            <person name="Nolan M."/>
            <person name="Copeland A."/>
            <person name="Glavina Del Rio T."/>
            <person name="Lucas S."/>
            <person name="Chen F."/>
            <person name="Tice H."/>
            <person name="Cheng J.F."/>
            <person name="Chertkov O."/>
            <person name="Bruce D."/>
            <person name="Goodwin L."/>
            <person name="Kuske C."/>
            <person name="Brettin T."/>
            <person name="Detter J.C."/>
            <person name="Han C."/>
            <person name="Pitluck S."/>
            <person name="Pati A."/>
            <person name="Mavrommatis K."/>
            <person name="Ivanova N."/>
            <person name="Ovchinnikova G."/>
            <person name="Chen A."/>
            <person name="Palaniappan K."/>
            <person name="Schneider S."/>
            <person name="Rohde M."/>
            <person name="Chain P."/>
            <person name="D'haeseleer P."/>
            <person name="Goker M."/>
            <person name="Bristow J."/>
            <person name="Eisen J.A."/>
            <person name="Markowitz V."/>
            <person name="Kyrpides N.C."/>
            <person name="Klenk H.P."/>
            <person name="Hugenholtz P."/>
        </authorList>
    </citation>
    <scope>NUCLEOTIDE SEQUENCE [LARGE SCALE GENOMIC DNA]</scope>
    <source>
        <strain evidence="2">ATCC 29202 / DSM 20476 / NCTC 11029 / RHS 1</strain>
    </source>
</reference>
<name>C7N1M1_SLAHD</name>
<evidence type="ECO:0000313" key="1">
    <source>
        <dbReference type="EMBL" id="ACV21313.1"/>
    </source>
</evidence>
<dbReference type="HOGENOM" id="CLU_672494_0_0_11"/>
<dbReference type="EMBL" id="CP001684">
    <property type="protein sequence ID" value="ACV21313.1"/>
    <property type="molecule type" value="Genomic_DNA"/>
</dbReference>
<sequence>MALAVEWAEHQTRLQEAFVKTVYIGSSYTSVQNTLEQTARKTGLFGFTPLGEVACKRKNGIRFSLDEDKNLHVYRGRLEMLDRQSIEMAKREVDWPRINAKLDAEYRTVMVKRANAYNQKTAAALMVHTDTETVFSTQAFDQMQANDVPGEYVIPPYPEPAPSFETLVPLIRDEAKVIYPGLFKGDEREAYVAANLEPRLAAEQQAWSYRQSAYLADQARVKAAEDARLQQEWADRQAFYQRLRQGDIETVEDAIELKLKLMDCGLPFSVSYDFGGGLMYATVGLPDRELLPNKTAVLLANGKATLVDKTEEQLNQEWVRCLFNIGTYALPTLFNGSPVIQTVIMSGYTDANSGTMRCVYSAAFRRSGMEGLNVAQADPISLFDCADGRFIIGNGWTLGTVTPFTAADL</sequence>